<reference evidence="1 2" key="1">
    <citation type="journal article" date="2021" name="Elife">
        <title>Chloroplast acquisition without the gene transfer in kleptoplastic sea slugs, Plakobranchus ocellatus.</title>
        <authorList>
            <person name="Maeda T."/>
            <person name="Takahashi S."/>
            <person name="Yoshida T."/>
            <person name="Shimamura S."/>
            <person name="Takaki Y."/>
            <person name="Nagai Y."/>
            <person name="Toyoda A."/>
            <person name="Suzuki Y."/>
            <person name="Arimoto A."/>
            <person name="Ishii H."/>
            <person name="Satoh N."/>
            <person name="Nishiyama T."/>
            <person name="Hasebe M."/>
            <person name="Maruyama T."/>
            <person name="Minagawa J."/>
            <person name="Obokata J."/>
            <person name="Shigenobu S."/>
        </authorList>
    </citation>
    <scope>NUCLEOTIDE SEQUENCE [LARGE SCALE GENOMIC DNA]</scope>
</reference>
<organism evidence="1 2">
    <name type="scientific">Plakobranchus ocellatus</name>
    <dbReference type="NCBI Taxonomy" id="259542"/>
    <lineage>
        <taxon>Eukaryota</taxon>
        <taxon>Metazoa</taxon>
        <taxon>Spiralia</taxon>
        <taxon>Lophotrochozoa</taxon>
        <taxon>Mollusca</taxon>
        <taxon>Gastropoda</taxon>
        <taxon>Heterobranchia</taxon>
        <taxon>Euthyneura</taxon>
        <taxon>Panpulmonata</taxon>
        <taxon>Sacoglossa</taxon>
        <taxon>Placobranchoidea</taxon>
        <taxon>Plakobranchidae</taxon>
        <taxon>Plakobranchus</taxon>
    </lineage>
</organism>
<proteinExistence type="predicted"/>
<dbReference type="AlphaFoldDB" id="A0AAV4CCV6"/>
<protein>
    <submittedName>
        <fullName evidence="1">Transposase</fullName>
    </submittedName>
</protein>
<comment type="caution">
    <text evidence="1">The sequence shown here is derived from an EMBL/GenBank/DDBJ whole genome shotgun (WGS) entry which is preliminary data.</text>
</comment>
<keyword evidence="2" id="KW-1185">Reference proteome</keyword>
<sequence>MATSNDLLIKQRSVIEVLAAEGCSAANIHARMKTVYGEICILDCAVRKWVRNFKGEDPRETILRDRKRSAEHPSAAKKLDNRALFDEKVIGRRHCLINIATPSRVARHCIMSTNDVTQTCCSS</sequence>
<dbReference type="EMBL" id="BLXT01006120">
    <property type="protein sequence ID" value="GFO29167.1"/>
    <property type="molecule type" value="Genomic_DNA"/>
</dbReference>
<evidence type="ECO:0000313" key="2">
    <source>
        <dbReference type="Proteomes" id="UP000735302"/>
    </source>
</evidence>
<dbReference type="Proteomes" id="UP000735302">
    <property type="component" value="Unassembled WGS sequence"/>
</dbReference>
<name>A0AAV4CCV6_9GAST</name>
<accession>A0AAV4CCV6</accession>
<evidence type="ECO:0000313" key="1">
    <source>
        <dbReference type="EMBL" id="GFO29167.1"/>
    </source>
</evidence>
<gene>
    <name evidence="1" type="ORF">PoB_005567200</name>
</gene>